<dbReference type="Proteomes" id="UP000727407">
    <property type="component" value="Unassembled WGS sequence"/>
</dbReference>
<comment type="caution">
    <text evidence="1">The sequence shown here is derived from an EMBL/GenBank/DDBJ whole genome shotgun (WGS) entry which is preliminary data.</text>
</comment>
<keyword evidence="2" id="KW-1185">Reference proteome</keyword>
<feature type="non-terminal residue" evidence="1">
    <location>
        <position position="74"/>
    </location>
</feature>
<dbReference type="AlphaFoldDB" id="A0A8J4TSD3"/>
<proteinExistence type="predicted"/>
<accession>A0A8J4TSD3</accession>
<dbReference type="EMBL" id="QNUK01000125">
    <property type="protein sequence ID" value="KAF5900865.1"/>
    <property type="molecule type" value="Genomic_DNA"/>
</dbReference>
<name>A0A8J4TSD3_CLAMG</name>
<evidence type="ECO:0000313" key="1">
    <source>
        <dbReference type="EMBL" id="KAF5900865.1"/>
    </source>
</evidence>
<organism evidence="1 2">
    <name type="scientific">Clarias magur</name>
    <name type="common">Asian catfish</name>
    <name type="synonym">Macropteronotus magur</name>
    <dbReference type="NCBI Taxonomy" id="1594786"/>
    <lineage>
        <taxon>Eukaryota</taxon>
        <taxon>Metazoa</taxon>
        <taxon>Chordata</taxon>
        <taxon>Craniata</taxon>
        <taxon>Vertebrata</taxon>
        <taxon>Euteleostomi</taxon>
        <taxon>Actinopterygii</taxon>
        <taxon>Neopterygii</taxon>
        <taxon>Teleostei</taxon>
        <taxon>Ostariophysi</taxon>
        <taxon>Siluriformes</taxon>
        <taxon>Clariidae</taxon>
        <taxon>Clarias</taxon>
    </lineage>
</organism>
<gene>
    <name evidence="1" type="ORF">DAT39_009406</name>
</gene>
<sequence length="74" mass="8424">MTKEYSALLEKEKEQSLYLITWFLCFGFGKDLIEERAQTTGGFRFQFKSGNYASKLGSMSAKVAKPKEEKDASK</sequence>
<evidence type="ECO:0000313" key="2">
    <source>
        <dbReference type="Proteomes" id="UP000727407"/>
    </source>
</evidence>
<reference evidence="1" key="1">
    <citation type="submission" date="2020-07" db="EMBL/GenBank/DDBJ databases">
        <title>Clarias magur genome sequencing, assembly and annotation.</title>
        <authorList>
            <person name="Kushwaha B."/>
            <person name="Kumar R."/>
            <person name="Das P."/>
            <person name="Joshi C.G."/>
            <person name="Kumar D."/>
            <person name="Nagpure N.S."/>
            <person name="Pandey M."/>
            <person name="Agarwal S."/>
            <person name="Srivastava S."/>
            <person name="Singh M."/>
            <person name="Sahoo L."/>
            <person name="Jayasankar P."/>
            <person name="Meher P.K."/>
            <person name="Koringa P.G."/>
            <person name="Iquebal M.A."/>
            <person name="Das S.P."/>
            <person name="Bit A."/>
            <person name="Patnaik S."/>
            <person name="Patel N."/>
            <person name="Shah T.M."/>
            <person name="Hinsu A."/>
            <person name="Jena J.K."/>
        </authorList>
    </citation>
    <scope>NUCLEOTIDE SEQUENCE</scope>
    <source>
        <strain evidence="1">CIFAMagur01</strain>
        <tissue evidence="1">Testis</tissue>
    </source>
</reference>
<protein>
    <submittedName>
        <fullName evidence="1">Fibroblast growth factor 13 isoform X4</fullName>
    </submittedName>
</protein>